<dbReference type="SUPFAM" id="SSF56672">
    <property type="entry name" value="DNA/RNA polymerases"/>
    <property type="match status" value="1"/>
</dbReference>
<dbReference type="OrthoDB" id="775972at2759"/>
<dbReference type="Proteomes" id="UP001152622">
    <property type="component" value="Chromosome 7"/>
</dbReference>
<proteinExistence type="predicted"/>
<keyword evidence="2" id="KW-1185">Reference proteome</keyword>
<reference evidence="1" key="1">
    <citation type="journal article" date="2023" name="Science">
        <title>Genome structures resolve the early diversification of teleost fishes.</title>
        <authorList>
            <person name="Parey E."/>
            <person name="Louis A."/>
            <person name="Montfort J."/>
            <person name="Bouchez O."/>
            <person name="Roques C."/>
            <person name="Iampietro C."/>
            <person name="Lluch J."/>
            <person name="Castinel A."/>
            <person name="Donnadieu C."/>
            <person name="Desvignes T."/>
            <person name="Floi Bucao C."/>
            <person name="Jouanno E."/>
            <person name="Wen M."/>
            <person name="Mejri S."/>
            <person name="Dirks R."/>
            <person name="Jansen H."/>
            <person name="Henkel C."/>
            <person name="Chen W.J."/>
            <person name="Zahm M."/>
            <person name="Cabau C."/>
            <person name="Klopp C."/>
            <person name="Thompson A.W."/>
            <person name="Robinson-Rechavi M."/>
            <person name="Braasch I."/>
            <person name="Lecointre G."/>
            <person name="Bobe J."/>
            <person name="Postlethwait J.H."/>
            <person name="Berthelot C."/>
            <person name="Roest Crollius H."/>
            <person name="Guiguen Y."/>
        </authorList>
    </citation>
    <scope>NUCLEOTIDE SEQUENCE</scope>
    <source>
        <strain evidence="1">WJC10195</strain>
    </source>
</reference>
<evidence type="ECO:0000313" key="1">
    <source>
        <dbReference type="EMBL" id="KAJ8353831.1"/>
    </source>
</evidence>
<dbReference type="AlphaFoldDB" id="A0A9Q1F9G2"/>
<dbReference type="PANTHER" id="PTHR37984:SF5">
    <property type="entry name" value="PROTEIN NYNRIN-LIKE"/>
    <property type="match status" value="1"/>
</dbReference>
<accession>A0A9Q1F9G2</accession>
<protein>
    <submittedName>
        <fullName evidence="1">Uncharacterized protein</fullName>
    </submittedName>
</protein>
<evidence type="ECO:0000313" key="2">
    <source>
        <dbReference type="Proteomes" id="UP001152622"/>
    </source>
</evidence>
<comment type="caution">
    <text evidence="1">The sequence shown here is derived from an EMBL/GenBank/DDBJ whole genome shotgun (WGS) entry which is preliminary data.</text>
</comment>
<name>A0A9Q1F9G2_SYNKA</name>
<organism evidence="1 2">
    <name type="scientific">Synaphobranchus kaupii</name>
    <name type="common">Kaup's arrowtooth eel</name>
    <dbReference type="NCBI Taxonomy" id="118154"/>
    <lineage>
        <taxon>Eukaryota</taxon>
        <taxon>Metazoa</taxon>
        <taxon>Chordata</taxon>
        <taxon>Craniata</taxon>
        <taxon>Vertebrata</taxon>
        <taxon>Euteleostomi</taxon>
        <taxon>Actinopterygii</taxon>
        <taxon>Neopterygii</taxon>
        <taxon>Teleostei</taxon>
        <taxon>Anguilliformes</taxon>
        <taxon>Synaphobranchidae</taxon>
        <taxon>Synaphobranchus</taxon>
    </lineage>
</organism>
<dbReference type="InterPro" id="IPR043502">
    <property type="entry name" value="DNA/RNA_pol_sf"/>
</dbReference>
<sequence length="204" mass="22644">MPVRYGTRYLPSFGFHAAWWGANLLGLDLFTGLGFSLRDESGTAILQVSPTVQQKWPALFDGLGCLTTFTHHPLVDPAMAPVIQPLRCLPLAFRDGVAAELTSLLEEGIIELWVSNLVVSKKKTDLCRFALVDFIRFRLSAEGIAPLSSNVEAILRIPELTSPAQVVSFLGMIAYLRFLPHYSHTTAPLRQLLRKDEPWGWSPA</sequence>
<dbReference type="PANTHER" id="PTHR37984">
    <property type="entry name" value="PROTEIN CBG26694"/>
    <property type="match status" value="1"/>
</dbReference>
<dbReference type="Gene3D" id="3.30.70.270">
    <property type="match status" value="1"/>
</dbReference>
<dbReference type="InterPro" id="IPR050951">
    <property type="entry name" value="Retrovirus_Pol_polyprotein"/>
</dbReference>
<dbReference type="EMBL" id="JAINUF010000007">
    <property type="protein sequence ID" value="KAJ8353831.1"/>
    <property type="molecule type" value="Genomic_DNA"/>
</dbReference>
<gene>
    <name evidence="1" type="ORF">SKAU_G00213980</name>
</gene>
<dbReference type="InterPro" id="IPR043128">
    <property type="entry name" value="Rev_trsase/Diguanyl_cyclase"/>
</dbReference>